<accession>A0ABM3BXJ1</accession>
<evidence type="ECO:0000256" key="3">
    <source>
        <dbReference type="ARBA" id="ARBA00004817"/>
    </source>
</evidence>
<dbReference type="InterPro" id="IPR036263">
    <property type="entry name" value="Chorismate_II_sf"/>
</dbReference>
<feature type="coiled-coil region" evidence="9">
    <location>
        <begin position="243"/>
        <end position="270"/>
    </location>
</feature>
<keyword evidence="5" id="KW-0963">Cytoplasm</keyword>
<name>A0ABM3BXJ1_GOSHI</name>
<keyword evidence="9" id="KW-0175">Coiled coil</keyword>
<evidence type="ECO:0000256" key="6">
    <source>
        <dbReference type="ARBA" id="ARBA00022605"/>
    </source>
</evidence>
<evidence type="ECO:0000256" key="1">
    <source>
        <dbReference type="ARBA" id="ARBA00000824"/>
    </source>
</evidence>
<keyword evidence="6" id="KW-0028">Amino-acid biosynthesis</keyword>
<dbReference type="Proteomes" id="UP000818029">
    <property type="component" value="Chromosome A06"/>
</dbReference>
<dbReference type="EC" id="5.4.99.5" evidence="4"/>
<dbReference type="Pfam" id="PF01817">
    <property type="entry name" value="CM_2"/>
    <property type="match status" value="1"/>
</dbReference>
<feature type="compositionally biased region" description="Basic and acidic residues" evidence="10">
    <location>
        <begin position="52"/>
        <end position="61"/>
    </location>
</feature>
<keyword evidence="8" id="KW-0413">Isomerase</keyword>
<dbReference type="InterPro" id="IPR008238">
    <property type="entry name" value="Chorismate_mutase_AroQ_euk"/>
</dbReference>
<evidence type="ECO:0000256" key="10">
    <source>
        <dbReference type="SAM" id="MobiDB-lite"/>
    </source>
</evidence>
<feature type="region of interest" description="Disordered" evidence="10">
    <location>
        <begin position="31"/>
        <end position="61"/>
    </location>
</feature>
<dbReference type="InterPro" id="IPR002701">
    <property type="entry name" value="CM_II_prokaryot"/>
</dbReference>
<feature type="compositionally biased region" description="Polar residues" evidence="10">
    <location>
        <begin position="185"/>
        <end position="203"/>
    </location>
</feature>
<evidence type="ECO:0000256" key="8">
    <source>
        <dbReference type="ARBA" id="ARBA00023235"/>
    </source>
</evidence>
<dbReference type="InterPro" id="IPR037039">
    <property type="entry name" value="CM_AroQ_sf_eucaryotic"/>
</dbReference>
<reference evidence="12" key="1">
    <citation type="journal article" date="2020" name="Nat. Genet.">
        <title>Genomic diversifications of five Gossypium allopolyploid species and their impact on cotton improvement.</title>
        <authorList>
            <person name="Chen Z.J."/>
            <person name="Sreedasyam A."/>
            <person name="Ando A."/>
            <person name="Song Q."/>
            <person name="De Santiago L.M."/>
            <person name="Hulse-Kemp A.M."/>
            <person name="Ding M."/>
            <person name="Ye W."/>
            <person name="Kirkbride R.C."/>
            <person name="Jenkins J."/>
            <person name="Plott C."/>
            <person name="Lovell J."/>
            <person name="Lin Y.M."/>
            <person name="Vaughn R."/>
            <person name="Liu B."/>
            <person name="Simpson S."/>
            <person name="Scheffler B.E."/>
            <person name="Wen L."/>
            <person name="Saski C.A."/>
            <person name="Grover C.E."/>
            <person name="Hu G."/>
            <person name="Conover J.L."/>
            <person name="Carlson J.W."/>
            <person name="Shu S."/>
            <person name="Boston L.B."/>
            <person name="Williams M."/>
            <person name="Peterson D.G."/>
            <person name="McGee K."/>
            <person name="Jones D.C."/>
            <person name="Wendel J.F."/>
            <person name="Stelly D.M."/>
            <person name="Grimwood J."/>
            <person name="Schmutz J."/>
        </authorList>
    </citation>
    <scope>NUCLEOTIDE SEQUENCE [LARGE SCALE GENOMIC DNA]</scope>
    <source>
        <strain evidence="12">cv. TM-1</strain>
    </source>
</reference>
<evidence type="ECO:0000256" key="2">
    <source>
        <dbReference type="ARBA" id="ARBA00004496"/>
    </source>
</evidence>
<comment type="catalytic activity">
    <reaction evidence="1">
        <text>chorismate = prephenate</text>
        <dbReference type="Rhea" id="RHEA:13897"/>
        <dbReference type="ChEBI" id="CHEBI:29748"/>
        <dbReference type="ChEBI" id="CHEBI:29934"/>
        <dbReference type="EC" id="5.4.99.5"/>
    </reaction>
</comment>
<feature type="domain" description="Chorismate mutase" evidence="11">
    <location>
        <begin position="441"/>
        <end position="547"/>
    </location>
</feature>
<dbReference type="PROSITE" id="PS51169">
    <property type="entry name" value="CHORISMATE_MUT_3"/>
    <property type="match status" value="1"/>
</dbReference>
<keyword evidence="7" id="KW-0057">Aromatic amino acid biosynthesis</keyword>
<comment type="pathway">
    <text evidence="3">Metabolic intermediate biosynthesis; prephenate biosynthesis; prephenate from chorismate: step 1/1.</text>
</comment>
<comment type="subcellular location">
    <subcellularLocation>
        <location evidence="2">Cytoplasm</location>
    </subcellularLocation>
</comment>
<keyword evidence="12" id="KW-1185">Reference proteome</keyword>
<evidence type="ECO:0000256" key="5">
    <source>
        <dbReference type="ARBA" id="ARBA00022490"/>
    </source>
</evidence>
<sequence length="556" mass="63222">MDGCSGLNCSAPRRIAARLFSALKRRKVKGRVNVGQRKEDDDDVAPPNHVTRRPDSSSERSGREANYNVVIGCFLLRLVAVTEKELQKMAELRIQMAAVLENVKDELRNKDLFITAKEIESNNGIDGDLELEFDGDLISNKVIFDQPLKCEYVPKEEKYLEGMDRLEAELEAELERLQLHLDASKLSSTHPQQSNGNSSARSYSMSCGEVIDPTIYGEEEECAQLHCGVPPYELERRLHELLESRQEEQIRELEAALASAKQELVDKEREISWWKDTAQLMSIHVQQPSPFGSKLSSACKHEMARAEHNNVTLEMVRDSLIRQEDTIVYSLIERARFPLNPPTYDPSYASIPGFSGSLLELFVKQTEAVQAKAGRYDNPEEHPFFPDNLPPSLVPHYKYPEVLHRAAMSININKLIWDMYFNKLLPSFVSPGDDGNYALTAARDLECLQAISRRIHYGKLVAEVKFRDERKDYEPAIRAQDRFTLTNLLTFTNVEEAVKNRVAKKAMTFGQEVKLGDDGDKGKYKVDPAIVSGLYADWVIPLTKEVEIDYLLRRLD</sequence>
<evidence type="ECO:0000313" key="12">
    <source>
        <dbReference type="Proteomes" id="UP000818029"/>
    </source>
</evidence>
<reference evidence="13" key="2">
    <citation type="submission" date="2025-08" db="UniProtKB">
        <authorList>
            <consortium name="RefSeq"/>
        </authorList>
    </citation>
    <scope>IDENTIFICATION</scope>
</reference>
<dbReference type="NCBIfam" id="TIGR01802">
    <property type="entry name" value="CM_pl-yst"/>
    <property type="match status" value="1"/>
</dbReference>
<dbReference type="PANTHER" id="PTHR21145:SF12">
    <property type="entry name" value="CHORISMATE MUTASE"/>
    <property type="match status" value="1"/>
</dbReference>
<protein>
    <recommendedName>
        <fullName evidence="4">chorismate mutase</fullName>
        <ecNumber evidence="4">5.4.99.5</ecNumber>
    </recommendedName>
</protein>
<evidence type="ECO:0000256" key="7">
    <source>
        <dbReference type="ARBA" id="ARBA00023141"/>
    </source>
</evidence>
<dbReference type="GeneID" id="107961739"/>
<organism evidence="12 13">
    <name type="scientific">Gossypium hirsutum</name>
    <name type="common">Upland cotton</name>
    <name type="synonym">Gossypium mexicanum</name>
    <dbReference type="NCBI Taxonomy" id="3635"/>
    <lineage>
        <taxon>Eukaryota</taxon>
        <taxon>Viridiplantae</taxon>
        <taxon>Streptophyta</taxon>
        <taxon>Embryophyta</taxon>
        <taxon>Tracheophyta</taxon>
        <taxon>Spermatophyta</taxon>
        <taxon>Magnoliopsida</taxon>
        <taxon>eudicotyledons</taxon>
        <taxon>Gunneridae</taxon>
        <taxon>Pentapetalae</taxon>
        <taxon>rosids</taxon>
        <taxon>malvids</taxon>
        <taxon>Malvales</taxon>
        <taxon>Malvaceae</taxon>
        <taxon>Malvoideae</taxon>
        <taxon>Gossypium</taxon>
    </lineage>
</organism>
<proteinExistence type="predicted"/>
<evidence type="ECO:0000256" key="4">
    <source>
        <dbReference type="ARBA" id="ARBA00012404"/>
    </source>
</evidence>
<gene>
    <name evidence="13" type="primary">LOC107961739</name>
</gene>
<dbReference type="RefSeq" id="XP_040971774.1">
    <property type="nucleotide sequence ID" value="XM_041115840.1"/>
</dbReference>
<dbReference type="PANTHER" id="PTHR21145">
    <property type="entry name" value="CHORISMATE MUTASE"/>
    <property type="match status" value="1"/>
</dbReference>
<evidence type="ECO:0000313" key="13">
    <source>
        <dbReference type="RefSeq" id="XP_040971774.1"/>
    </source>
</evidence>
<evidence type="ECO:0000259" key="11">
    <source>
        <dbReference type="Pfam" id="PF01817"/>
    </source>
</evidence>
<feature type="region of interest" description="Disordered" evidence="10">
    <location>
        <begin position="184"/>
        <end position="203"/>
    </location>
</feature>
<dbReference type="SUPFAM" id="SSF48600">
    <property type="entry name" value="Chorismate mutase II"/>
    <property type="match status" value="1"/>
</dbReference>
<evidence type="ECO:0000256" key="9">
    <source>
        <dbReference type="SAM" id="Coils"/>
    </source>
</evidence>
<dbReference type="Gene3D" id="1.10.590.10">
    <property type="entry name" value="Chorismate mutase, AroQ class superfamily, eukaryotic"/>
    <property type="match status" value="1"/>
</dbReference>